<proteinExistence type="predicted"/>
<sequence length="150" mass="17369">MAVDKALQSQNGHFDLFVRFLLGLAPMLEPEIRSPLKEVLPQLAIREVSIEKTVQYIKEKIREDISPERTINLFYCLNELGDKSLVEEINRYRNSADKEKNLTPAQCSALAYLLLMSAEDLDEFDLKKYLRSDEGLRRMLPVVKVSRRVQ</sequence>
<organism evidence="4 5">
    <name type="scientific">Clupea harengus</name>
    <name type="common">Atlantic herring</name>
    <dbReference type="NCBI Taxonomy" id="7950"/>
    <lineage>
        <taxon>Eukaryota</taxon>
        <taxon>Metazoa</taxon>
        <taxon>Chordata</taxon>
        <taxon>Craniata</taxon>
        <taxon>Vertebrata</taxon>
        <taxon>Euteleostomi</taxon>
        <taxon>Actinopterygii</taxon>
        <taxon>Neopterygii</taxon>
        <taxon>Teleostei</taxon>
        <taxon>Clupei</taxon>
        <taxon>Clupeiformes</taxon>
        <taxon>Clupeoidei</taxon>
        <taxon>Clupeidae</taxon>
        <taxon>Clupea</taxon>
    </lineage>
</organism>
<dbReference type="RefSeq" id="XP_031419629.1">
    <property type="nucleotide sequence ID" value="XM_031563769.1"/>
</dbReference>
<keyword evidence="4" id="KW-1185">Reference proteome</keyword>
<evidence type="ECO:0000256" key="1">
    <source>
        <dbReference type="ARBA" id="ARBA00022614"/>
    </source>
</evidence>
<dbReference type="OrthoDB" id="120976at2759"/>
<name>A0A6P8F450_CLUHA</name>
<keyword evidence="2" id="KW-0677">Repeat</keyword>
<dbReference type="InterPro" id="IPR051261">
    <property type="entry name" value="NLR"/>
</dbReference>
<feature type="domain" description="NACHT LRR and PYD" evidence="3">
    <location>
        <begin position="2"/>
        <end position="88"/>
    </location>
</feature>
<gene>
    <name evidence="5" type="primary">LOC105900444</name>
</gene>
<dbReference type="PANTHER" id="PTHR24106">
    <property type="entry name" value="NACHT, LRR AND CARD DOMAINS-CONTAINING"/>
    <property type="match status" value="1"/>
</dbReference>
<dbReference type="KEGG" id="char:105900444"/>
<dbReference type="GeneID" id="105900444"/>
<dbReference type="Gene3D" id="3.80.10.10">
    <property type="entry name" value="Ribonuclease Inhibitor"/>
    <property type="match status" value="1"/>
</dbReference>
<dbReference type="InterPro" id="IPR041267">
    <property type="entry name" value="NLRP_HD2"/>
</dbReference>
<dbReference type="AlphaFoldDB" id="A0A6P8F450"/>
<evidence type="ECO:0000256" key="2">
    <source>
        <dbReference type="ARBA" id="ARBA00022737"/>
    </source>
</evidence>
<accession>A0A6P8F450</accession>
<reference evidence="5" key="1">
    <citation type="submission" date="2025-08" db="UniProtKB">
        <authorList>
            <consortium name="RefSeq"/>
        </authorList>
    </citation>
    <scope>IDENTIFICATION</scope>
</reference>
<dbReference type="Proteomes" id="UP000515152">
    <property type="component" value="Chromosome 26"/>
</dbReference>
<evidence type="ECO:0000259" key="3">
    <source>
        <dbReference type="Pfam" id="PF17776"/>
    </source>
</evidence>
<dbReference type="Pfam" id="PF17776">
    <property type="entry name" value="NLRC4_HD2"/>
    <property type="match status" value="1"/>
</dbReference>
<protein>
    <submittedName>
        <fullName evidence="5">NLR family CARD domain-containing protein 3-like</fullName>
    </submittedName>
</protein>
<evidence type="ECO:0000313" key="5">
    <source>
        <dbReference type="RefSeq" id="XP_031419629.1"/>
    </source>
</evidence>
<evidence type="ECO:0000313" key="4">
    <source>
        <dbReference type="Proteomes" id="UP000515152"/>
    </source>
</evidence>
<keyword evidence="1" id="KW-0433">Leucine-rich repeat</keyword>
<dbReference type="InterPro" id="IPR032675">
    <property type="entry name" value="LRR_dom_sf"/>
</dbReference>